<organism evidence="3 4">
    <name type="scientific">Sphingopyxis panaciterrulae</name>
    <dbReference type="NCBI Taxonomy" id="462372"/>
    <lineage>
        <taxon>Bacteria</taxon>
        <taxon>Pseudomonadati</taxon>
        <taxon>Pseudomonadota</taxon>
        <taxon>Alphaproteobacteria</taxon>
        <taxon>Sphingomonadales</taxon>
        <taxon>Sphingomonadaceae</taxon>
        <taxon>Sphingopyxis</taxon>
    </lineage>
</organism>
<dbReference type="PANTHER" id="PTHR40547">
    <property type="entry name" value="SLL0298 PROTEIN"/>
    <property type="match status" value="1"/>
</dbReference>
<dbReference type="InterPro" id="IPR018639">
    <property type="entry name" value="DUF2062"/>
</dbReference>
<evidence type="ECO:0000313" key="3">
    <source>
        <dbReference type="EMBL" id="MBB5706511.1"/>
    </source>
</evidence>
<feature type="transmembrane region" description="Helical" evidence="1">
    <location>
        <begin position="44"/>
        <end position="69"/>
    </location>
</feature>
<keyword evidence="1" id="KW-0472">Membrane</keyword>
<evidence type="ECO:0000313" key="4">
    <source>
        <dbReference type="Proteomes" id="UP000537161"/>
    </source>
</evidence>
<name>A0A7W9B5A3_9SPHN</name>
<protein>
    <recommendedName>
        <fullName evidence="2">DUF2062 domain-containing protein</fullName>
    </recommendedName>
</protein>
<accession>A0A7W9B5A3</accession>
<keyword evidence="1" id="KW-0812">Transmembrane</keyword>
<feature type="domain" description="DUF2062" evidence="2">
    <location>
        <begin position="21"/>
        <end position="171"/>
    </location>
</feature>
<keyword evidence="4" id="KW-1185">Reference proteome</keyword>
<evidence type="ECO:0000259" key="2">
    <source>
        <dbReference type="Pfam" id="PF09835"/>
    </source>
</evidence>
<dbReference type="Proteomes" id="UP000537161">
    <property type="component" value="Unassembled WGS sequence"/>
</dbReference>
<evidence type="ECO:0000256" key="1">
    <source>
        <dbReference type="SAM" id="Phobius"/>
    </source>
</evidence>
<comment type="caution">
    <text evidence="3">The sequence shown here is derived from an EMBL/GenBank/DDBJ whole genome shotgun (WGS) entry which is preliminary data.</text>
</comment>
<dbReference type="RefSeq" id="WP_184097466.1">
    <property type="nucleotide sequence ID" value="NZ_JACIJH010000004.1"/>
</dbReference>
<dbReference type="Pfam" id="PF09835">
    <property type="entry name" value="DUF2062"/>
    <property type="match status" value="1"/>
</dbReference>
<feature type="transmembrane region" description="Helical" evidence="1">
    <location>
        <begin position="111"/>
        <end position="132"/>
    </location>
</feature>
<reference evidence="3 4" key="1">
    <citation type="submission" date="2020-08" db="EMBL/GenBank/DDBJ databases">
        <title>Genomic Encyclopedia of Type Strains, Phase IV (KMG-IV): sequencing the most valuable type-strain genomes for metagenomic binning, comparative biology and taxonomic classification.</title>
        <authorList>
            <person name="Goeker M."/>
        </authorList>
    </citation>
    <scope>NUCLEOTIDE SEQUENCE [LARGE SCALE GENOMIC DNA]</scope>
    <source>
        <strain evidence="3 4">DSM 27163</strain>
    </source>
</reference>
<feature type="transmembrane region" description="Helical" evidence="1">
    <location>
        <begin position="138"/>
        <end position="162"/>
    </location>
</feature>
<gene>
    <name evidence="3" type="ORF">FHR21_001863</name>
</gene>
<feature type="transmembrane region" description="Helical" evidence="1">
    <location>
        <begin position="75"/>
        <end position="99"/>
    </location>
</feature>
<sequence>MNWIRRNSPTREELLASRFIRPFAHRVAHSHLWRFTRTSVPRGTALGLFVGIFFLIPGVQILGVALLALPFRANIPIGAAMTFLSNPVTTPFIIAASVWLGDRMFGLHANVATFSVMIEQGATVGQWLRWLLSDAAPALMAGLFVISAVSALVGYVLATLIWDNWIRLRWRRKLHRARDQRLEASTSDTSAG</sequence>
<keyword evidence="1" id="KW-1133">Transmembrane helix</keyword>
<proteinExistence type="predicted"/>
<dbReference type="AlphaFoldDB" id="A0A7W9B5A3"/>
<dbReference type="PANTHER" id="PTHR40547:SF1">
    <property type="entry name" value="SLL0298 PROTEIN"/>
    <property type="match status" value="1"/>
</dbReference>
<dbReference type="EMBL" id="JACIJH010000004">
    <property type="protein sequence ID" value="MBB5706511.1"/>
    <property type="molecule type" value="Genomic_DNA"/>
</dbReference>